<dbReference type="eggNOG" id="COG2771">
    <property type="taxonomic scope" value="Bacteria"/>
</dbReference>
<accession>Q220V6</accession>
<dbReference type="InterPro" id="IPR016032">
    <property type="entry name" value="Sig_transdc_resp-reg_C-effctor"/>
</dbReference>
<feature type="domain" description="HTH luxR-type" evidence="1">
    <location>
        <begin position="231"/>
        <end position="288"/>
    </location>
</feature>
<dbReference type="InterPro" id="IPR036388">
    <property type="entry name" value="WH-like_DNA-bd_sf"/>
</dbReference>
<evidence type="ECO:0000313" key="2">
    <source>
        <dbReference type="EMBL" id="ABD68447.1"/>
    </source>
</evidence>
<keyword evidence="3" id="KW-1185">Reference proteome</keyword>
<dbReference type="InterPro" id="IPR000792">
    <property type="entry name" value="Tscrpt_reg_LuxR_C"/>
</dbReference>
<dbReference type="KEGG" id="rfr:Rfer_0696"/>
<dbReference type="GO" id="GO:0003677">
    <property type="term" value="F:DNA binding"/>
    <property type="evidence" value="ECO:0007669"/>
    <property type="project" value="InterPro"/>
</dbReference>
<protein>
    <submittedName>
        <fullName evidence="2">Regulatory protein, LuxR</fullName>
    </submittedName>
</protein>
<name>Q220V6_ALBFT</name>
<evidence type="ECO:0000259" key="1">
    <source>
        <dbReference type="SMART" id="SM00421"/>
    </source>
</evidence>
<dbReference type="Proteomes" id="UP000008332">
    <property type="component" value="Chromosome"/>
</dbReference>
<dbReference type="HOGENOM" id="CLU_946204_0_0_4"/>
<proteinExistence type="predicted"/>
<organism evidence="2 3">
    <name type="scientific">Albidiferax ferrireducens (strain ATCC BAA-621 / DSM 15236 / T118)</name>
    <name type="common">Rhodoferax ferrireducens</name>
    <dbReference type="NCBI Taxonomy" id="338969"/>
    <lineage>
        <taxon>Bacteria</taxon>
        <taxon>Pseudomonadati</taxon>
        <taxon>Pseudomonadota</taxon>
        <taxon>Betaproteobacteria</taxon>
        <taxon>Burkholderiales</taxon>
        <taxon>Comamonadaceae</taxon>
        <taxon>Rhodoferax</taxon>
    </lineage>
</organism>
<dbReference type="STRING" id="338969.Rfer_0696"/>
<dbReference type="Gene3D" id="1.10.10.10">
    <property type="entry name" value="Winged helix-like DNA-binding domain superfamily/Winged helix DNA-binding domain"/>
    <property type="match status" value="1"/>
</dbReference>
<evidence type="ECO:0000313" key="3">
    <source>
        <dbReference type="Proteomes" id="UP000008332"/>
    </source>
</evidence>
<gene>
    <name evidence="2" type="ordered locus">Rfer_0696</name>
</gene>
<dbReference type="SMART" id="SM00421">
    <property type="entry name" value="HTH_LUXR"/>
    <property type="match status" value="1"/>
</dbReference>
<dbReference type="EMBL" id="CP000267">
    <property type="protein sequence ID" value="ABD68447.1"/>
    <property type="molecule type" value="Genomic_DNA"/>
</dbReference>
<sequence length="294" mass="31637">MREQRKVPMKSHQPDRHSLDKVPMLLQLAARLHTARANPDVWRETLLAFRDFTPCHGVLDLASDAPPLGPDDLSALAGRLTHCATYGDECDGDASLNRAVCAAFAVHMHTAAAAAHKTLQAGLFDQLPPTWIVDRNAQVREANPAAKALTQSGERVSLVGTRLELAGAGGARALLKALAKTGARTRLPWTDGNGKRVSFMLRALPDATHVAVTALLDAPDPMELALALAEQLRLTPRQSELAAHLLADQTLAGAARAMGISRHTANEHLAALEQRTGVPDRRGLLVVLRRIAQR</sequence>
<dbReference type="GO" id="GO:0006355">
    <property type="term" value="P:regulation of DNA-templated transcription"/>
    <property type="evidence" value="ECO:0007669"/>
    <property type="project" value="InterPro"/>
</dbReference>
<dbReference type="AlphaFoldDB" id="Q220V6"/>
<reference evidence="3" key="1">
    <citation type="submission" date="2006-02" db="EMBL/GenBank/DDBJ databases">
        <title>Complete sequence of chromosome of Rhodoferax ferrireducens DSM 15236.</title>
        <authorList>
            <person name="Copeland A."/>
            <person name="Lucas S."/>
            <person name="Lapidus A."/>
            <person name="Barry K."/>
            <person name="Detter J.C."/>
            <person name="Glavina del Rio T."/>
            <person name="Hammon N."/>
            <person name="Israni S."/>
            <person name="Pitluck S."/>
            <person name="Brettin T."/>
            <person name="Bruce D."/>
            <person name="Han C."/>
            <person name="Tapia R."/>
            <person name="Gilna P."/>
            <person name="Kiss H."/>
            <person name="Schmutz J."/>
            <person name="Larimer F."/>
            <person name="Land M."/>
            <person name="Kyrpides N."/>
            <person name="Ivanova N."/>
            <person name="Richardson P."/>
        </authorList>
    </citation>
    <scope>NUCLEOTIDE SEQUENCE [LARGE SCALE GENOMIC DNA]</scope>
    <source>
        <strain evidence="3">ATCC BAA-621 / DSM 15236 / T118</strain>
    </source>
</reference>
<dbReference type="SUPFAM" id="SSF46894">
    <property type="entry name" value="C-terminal effector domain of the bipartite response regulators"/>
    <property type="match status" value="1"/>
</dbReference>